<dbReference type="Pfam" id="PF01464">
    <property type="entry name" value="SLT"/>
    <property type="match status" value="1"/>
</dbReference>
<dbReference type="SUPFAM" id="SSF53955">
    <property type="entry name" value="Lysozyme-like"/>
    <property type="match status" value="1"/>
</dbReference>
<keyword evidence="5" id="KW-1185">Reference proteome</keyword>
<evidence type="ECO:0000313" key="5">
    <source>
        <dbReference type="Proteomes" id="UP000268007"/>
    </source>
</evidence>
<dbReference type="AlphaFoldDB" id="A0A495J932"/>
<dbReference type="Gene3D" id="1.10.530.10">
    <property type="match status" value="1"/>
</dbReference>
<accession>A0A495J932</accession>
<sequence>MERRKMITKHLVTCSVMAVIMIISRLLIFWTVLPKAVSEVYRFKPVSVTKSDAECAPSVVINNVKSYDEGHFYAGIIAHKTTTFDSLNFANETLPLNDKKVIGKMKRSLRLHSFSNVQSNLLHKKAAKMFPVMEPILKNYGIPDDFKYIPLVESGFGEGRSSRGAYGPWQFMPGTARDYGLKVNKNVDERLNLRKATIAACKYLLGLHREFKSWAMVAAAYNTGSPNLARLMRKQSQRNYFRIKMNAETGAYVYNLIAMKEIIQDPQHYGYTYKKPIFGVNTEINGELLAFN</sequence>
<comment type="caution">
    <text evidence="4">The sequence shown here is derived from an EMBL/GenBank/DDBJ whole genome shotgun (WGS) entry which is preliminary data.</text>
</comment>
<dbReference type="PANTHER" id="PTHR37423">
    <property type="entry name" value="SOLUBLE LYTIC MUREIN TRANSGLYCOSYLASE-RELATED"/>
    <property type="match status" value="1"/>
</dbReference>
<feature type="transmembrane region" description="Helical" evidence="2">
    <location>
        <begin position="12"/>
        <end position="33"/>
    </location>
</feature>
<dbReference type="InterPro" id="IPR023346">
    <property type="entry name" value="Lysozyme-like_dom_sf"/>
</dbReference>
<name>A0A495J932_9SPHI</name>
<gene>
    <name evidence="4" type="ORF">BDD43_5797</name>
</gene>
<evidence type="ECO:0000256" key="1">
    <source>
        <dbReference type="ARBA" id="ARBA00007734"/>
    </source>
</evidence>
<evidence type="ECO:0000256" key="2">
    <source>
        <dbReference type="SAM" id="Phobius"/>
    </source>
</evidence>
<keyword evidence="2" id="KW-1133">Transmembrane helix</keyword>
<dbReference type="PANTHER" id="PTHR37423:SF2">
    <property type="entry name" value="MEMBRANE-BOUND LYTIC MUREIN TRANSGLYCOSYLASE C"/>
    <property type="match status" value="1"/>
</dbReference>
<comment type="similarity">
    <text evidence="1">Belongs to the transglycosylase Slt family.</text>
</comment>
<feature type="domain" description="Transglycosylase SLT" evidence="3">
    <location>
        <begin position="143"/>
        <end position="239"/>
    </location>
</feature>
<dbReference type="InterPro" id="IPR008258">
    <property type="entry name" value="Transglycosylase_SLT_dom_1"/>
</dbReference>
<protein>
    <submittedName>
        <fullName evidence="4">Transglycosylase-like protein with SLT domain</fullName>
    </submittedName>
</protein>
<keyword evidence="2" id="KW-0472">Membrane</keyword>
<evidence type="ECO:0000313" key="4">
    <source>
        <dbReference type="EMBL" id="RKR85526.1"/>
    </source>
</evidence>
<keyword evidence="2" id="KW-0812">Transmembrane</keyword>
<organism evidence="4 5">
    <name type="scientific">Mucilaginibacter gracilis</name>
    <dbReference type="NCBI Taxonomy" id="423350"/>
    <lineage>
        <taxon>Bacteria</taxon>
        <taxon>Pseudomonadati</taxon>
        <taxon>Bacteroidota</taxon>
        <taxon>Sphingobacteriia</taxon>
        <taxon>Sphingobacteriales</taxon>
        <taxon>Sphingobacteriaceae</taxon>
        <taxon>Mucilaginibacter</taxon>
    </lineage>
</organism>
<dbReference type="Proteomes" id="UP000268007">
    <property type="component" value="Unassembled WGS sequence"/>
</dbReference>
<reference evidence="4 5" key="1">
    <citation type="submission" date="2018-10" db="EMBL/GenBank/DDBJ databases">
        <title>Genomic Encyclopedia of Archaeal and Bacterial Type Strains, Phase II (KMG-II): from individual species to whole genera.</title>
        <authorList>
            <person name="Goeker M."/>
        </authorList>
    </citation>
    <scope>NUCLEOTIDE SEQUENCE [LARGE SCALE GENOMIC DNA]</scope>
    <source>
        <strain evidence="4 5">DSM 18602</strain>
    </source>
</reference>
<dbReference type="EMBL" id="RBKU01000001">
    <property type="protein sequence ID" value="RKR85526.1"/>
    <property type="molecule type" value="Genomic_DNA"/>
</dbReference>
<proteinExistence type="inferred from homology"/>
<dbReference type="CDD" id="cd16894">
    <property type="entry name" value="MltD-like"/>
    <property type="match status" value="1"/>
</dbReference>
<evidence type="ECO:0000259" key="3">
    <source>
        <dbReference type="Pfam" id="PF01464"/>
    </source>
</evidence>